<dbReference type="InterPro" id="IPR037682">
    <property type="entry name" value="TonB_C"/>
</dbReference>
<dbReference type="GO" id="GO:0015031">
    <property type="term" value="P:protein transport"/>
    <property type="evidence" value="ECO:0007669"/>
    <property type="project" value="UniProtKB-UniRule"/>
</dbReference>
<name>A0A936YYU1_9BURK</name>
<dbReference type="NCBIfam" id="TIGR01352">
    <property type="entry name" value="tonB_Cterm"/>
    <property type="match status" value="1"/>
</dbReference>
<evidence type="ECO:0000313" key="13">
    <source>
        <dbReference type="EMBL" id="MBL0391026.1"/>
    </source>
</evidence>
<evidence type="ECO:0000256" key="8">
    <source>
        <dbReference type="ARBA" id="ARBA00022989"/>
    </source>
</evidence>
<dbReference type="SUPFAM" id="SSF74653">
    <property type="entry name" value="TolA/TonB C-terminal domain"/>
    <property type="match status" value="1"/>
</dbReference>
<keyword evidence="8" id="KW-1133">Transmembrane helix</keyword>
<dbReference type="InterPro" id="IPR051045">
    <property type="entry name" value="TonB-dependent_transducer"/>
</dbReference>
<dbReference type="AlphaFoldDB" id="A0A936YYU1"/>
<dbReference type="GO" id="GO:0055085">
    <property type="term" value="P:transmembrane transport"/>
    <property type="evidence" value="ECO:0007669"/>
    <property type="project" value="InterPro"/>
</dbReference>
<dbReference type="GO" id="GO:0015891">
    <property type="term" value="P:siderophore transport"/>
    <property type="evidence" value="ECO:0007669"/>
    <property type="project" value="InterPro"/>
</dbReference>
<dbReference type="Gene3D" id="3.30.1150.10">
    <property type="match status" value="1"/>
</dbReference>
<evidence type="ECO:0000313" key="14">
    <source>
        <dbReference type="Proteomes" id="UP000599109"/>
    </source>
</evidence>
<dbReference type="PROSITE" id="PS52015">
    <property type="entry name" value="TONB_CTD"/>
    <property type="match status" value="1"/>
</dbReference>
<evidence type="ECO:0000256" key="11">
    <source>
        <dbReference type="SAM" id="MobiDB-lite"/>
    </source>
</evidence>
<evidence type="ECO:0000256" key="6">
    <source>
        <dbReference type="ARBA" id="ARBA00022692"/>
    </source>
</evidence>
<feature type="compositionally biased region" description="Pro residues" evidence="11">
    <location>
        <begin position="54"/>
        <end position="69"/>
    </location>
</feature>
<evidence type="ECO:0000256" key="1">
    <source>
        <dbReference type="ARBA" id="ARBA00004383"/>
    </source>
</evidence>
<comment type="caution">
    <text evidence="13">The sequence shown here is derived from an EMBL/GenBank/DDBJ whole genome shotgun (WGS) entry which is preliminary data.</text>
</comment>
<comment type="function">
    <text evidence="10">Interacts with outer membrane receptor proteins that carry out high-affinity binding and energy dependent uptake into the periplasmic space of specific substrates. It could act to transduce energy from the cytoplasmic membrane to specific energy-requiring processes in the outer membrane, resulting in the release into the periplasm of ligands bound by these outer membrane proteins.</text>
</comment>
<keyword evidence="4 10" id="KW-1003">Cell membrane</keyword>
<comment type="subcellular location">
    <subcellularLocation>
        <location evidence="1 10">Cell inner membrane</location>
        <topology evidence="1 10">Single-pass membrane protein</topology>
        <orientation evidence="1 10">Periplasmic side</orientation>
    </subcellularLocation>
</comment>
<dbReference type="Proteomes" id="UP000599109">
    <property type="component" value="Unassembled WGS sequence"/>
</dbReference>
<accession>A0A936YYU1</accession>
<evidence type="ECO:0000256" key="5">
    <source>
        <dbReference type="ARBA" id="ARBA00022519"/>
    </source>
</evidence>
<evidence type="ECO:0000256" key="10">
    <source>
        <dbReference type="RuleBase" id="RU362123"/>
    </source>
</evidence>
<gene>
    <name evidence="13" type="ORF">JJ685_07710</name>
</gene>
<evidence type="ECO:0000256" key="4">
    <source>
        <dbReference type="ARBA" id="ARBA00022475"/>
    </source>
</evidence>
<evidence type="ECO:0000256" key="2">
    <source>
        <dbReference type="ARBA" id="ARBA00006555"/>
    </source>
</evidence>
<keyword evidence="7 10" id="KW-0653">Protein transport</keyword>
<dbReference type="GO" id="GO:0031992">
    <property type="term" value="F:energy transducer activity"/>
    <property type="evidence" value="ECO:0007669"/>
    <property type="project" value="InterPro"/>
</dbReference>
<keyword evidence="6" id="KW-0812">Transmembrane</keyword>
<organism evidence="13 14">
    <name type="scientific">Ramlibacter monticola</name>
    <dbReference type="NCBI Taxonomy" id="1926872"/>
    <lineage>
        <taxon>Bacteria</taxon>
        <taxon>Pseudomonadati</taxon>
        <taxon>Pseudomonadota</taxon>
        <taxon>Betaproteobacteria</taxon>
        <taxon>Burkholderiales</taxon>
        <taxon>Comamonadaceae</taxon>
        <taxon>Ramlibacter</taxon>
    </lineage>
</organism>
<dbReference type="Pfam" id="PF03544">
    <property type="entry name" value="TonB_C"/>
    <property type="match status" value="1"/>
</dbReference>
<evidence type="ECO:0000256" key="3">
    <source>
        <dbReference type="ARBA" id="ARBA00022448"/>
    </source>
</evidence>
<keyword evidence="14" id="KW-1185">Reference proteome</keyword>
<feature type="compositionally biased region" description="Pro residues" evidence="11">
    <location>
        <begin position="79"/>
        <end position="100"/>
    </location>
</feature>
<keyword evidence="3 10" id="KW-0813">Transport</keyword>
<dbReference type="GO" id="GO:0030288">
    <property type="term" value="C:outer membrane-bounded periplasmic space"/>
    <property type="evidence" value="ECO:0007669"/>
    <property type="project" value="InterPro"/>
</dbReference>
<dbReference type="GO" id="GO:0098797">
    <property type="term" value="C:plasma membrane protein complex"/>
    <property type="evidence" value="ECO:0007669"/>
    <property type="project" value="TreeGrafter"/>
</dbReference>
<keyword evidence="5 10" id="KW-0997">Cell inner membrane</keyword>
<feature type="domain" description="TonB C-terminal" evidence="12">
    <location>
        <begin position="144"/>
        <end position="234"/>
    </location>
</feature>
<comment type="similarity">
    <text evidence="2 10">Belongs to the TonB family.</text>
</comment>
<dbReference type="InterPro" id="IPR006260">
    <property type="entry name" value="TonB/TolA_C"/>
</dbReference>
<dbReference type="InterPro" id="IPR003538">
    <property type="entry name" value="TonB"/>
</dbReference>
<reference evidence="13 14" key="1">
    <citation type="journal article" date="2017" name="Int. J. Syst. Evol. Microbiol.">
        <title>Ramlibacter monticola sp. nov., isolated from forest soil.</title>
        <authorList>
            <person name="Chaudhary D.K."/>
            <person name="Kim J."/>
        </authorList>
    </citation>
    <scope>NUCLEOTIDE SEQUENCE [LARGE SCALE GENOMIC DNA]</scope>
    <source>
        <strain evidence="13 14">KACC 19175</strain>
    </source>
</reference>
<dbReference type="EMBL" id="JAEQNE010000001">
    <property type="protein sequence ID" value="MBL0391026.1"/>
    <property type="molecule type" value="Genomic_DNA"/>
</dbReference>
<keyword evidence="9" id="KW-0472">Membrane</keyword>
<dbReference type="PANTHER" id="PTHR33446:SF2">
    <property type="entry name" value="PROTEIN TONB"/>
    <property type="match status" value="1"/>
</dbReference>
<evidence type="ECO:0000259" key="12">
    <source>
        <dbReference type="PROSITE" id="PS52015"/>
    </source>
</evidence>
<keyword evidence="10" id="KW-0735">Signal-anchor</keyword>
<feature type="region of interest" description="Disordered" evidence="11">
    <location>
        <begin position="54"/>
        <end position="105"/>
    </location>
</feature>
<dbReference type="PRINTS" id="PR01374">
    <property type="entry name" value="TONBPROTEIN"/>
</dbReference>
<evidence type="ECO:0000256" key="7">
    <source>
        <dbReference type="ARBA" id="ARBA00022927"/>
    </source>
</evidence>
<proteinExistence type="inferred from homology"/>
<protein>
    <recommendedName>
        <fullName evidence="10">Protein TonB</fullName>
    </recommendedName>
</protein>
<evidence type="ECO:0000256" key="9">
    <source>
        <dbReference type="ARBA" id="ARBA00023136"/>
    </source>
</evidence>
<sequence length="234" mass="24189">MDAVKTQRNLAIASSVLLLHVGAVWALQSGLVRRAVEAVVPETIMAVLIEPEPPQVVTPPKPVEPPKALPQPVARKVAPLPPPAPAPMPVAKPAPEPAPEAPTAAATQVALAPIAQPVAQAAPPAPPAAPVVVAKAAPAAAVELPSTDADYLQNPKPAYPAISRKLREQGQVLVDVLIGTDGNAQQAKVKASSGFDRLDAAALATVQRWRYVPGKKGGVATAMWFSVPINFVLE</sequence>
<dbReference type="PANTHER" id="PTHR33446">
    <property type="entry name" value="PROTEIN TONB-RELATED"/>
    <property type="match status" value="1"/>
</dbReference>